<comment type="function">
    <text evidence="1">May be involved in the biogenesis of curli organelles.</text>
</comment>
<proteinExistence type="predicted"/>
<keyword evidence="3 4" id="KW-0732">Signal</keyword>
<evidence type="ECO:0000313" key="5">
    <source>
        <dbReference type="EMBL" id="TXD92524.1"/>
    </source>
</evidence>
<dbReference type="Proteomes" id="UP000321367">
    <property type="component" value="Unassembled WGS sequence"/>
</dbReference>
<dbReference type="AlphaFoldDB" id="A0A5C6ZQE2"/>
<sequence length="136" mass="15431">MKLQLLLFSFVLFFGAQAKAQQFSYEPTNPAFGGNYINYGWLLSSASAQNSLKARVDPREKESELDRLGQDINRQILSQITRTLLQQQLERFGSFDQEGTFTYGTLTLEIYRTLEGLVINILDTTTGEETQIIVPN</sequence>
<gene>
    <name evidence="5" type="ORF">ES724_13630</name>
</gene>
<reference evidence="5 6" key="1">
    <citation type="submission" date="2019-08" db="EMBL/GenBank/DDBJ databases">
        <title>Genome sequence of Gillisia hiemivivida IC154 (type strain).</title>
        <authorList>
            <person name="Bowman J.P."/>
        </authorList>
    </citation>
    <scope>NUCLEOTIDE SEQUENCE [LARGE SCALE GENOMIC DNA]</scope>
    <source>
        <strain evidence="5 6">IC154</strain>
    </source>
</reference>
<evidence type="ECO:0000313" key="6">
    <source>
        <dbReference type="Proteomes" id="UP000321367"/>
    </source>
</evidence>
<accession>A0A5C6ZQE2</accession>
<evidence type="ECO:0000256" key="4">
    <source>
        <dbReference type="SAM" id="SignalP"/>
    </source>
</evidence>
<protein>
    <recommendedName>
        <fullName evidence="2">Curli production assembly/transport component CsgF</fullName>
    </recommendedName>
</protein>
<evidence type="ECO:0000256" key="2">
    <source>
        <dbReference type="ARBA" id="ARBA00014031"/>
    </source>
</evidence>
<organism evidence="5 6">
    <name type="scientific">Gillisia hiemivivida</name>
    <dbReference type="NCBI Taxonomy" id="291190"/>
    <lineage>
        <taxon>Bacteria</taxon>
        <taxon>Pseudomonadati</taxon>
        <taxon>Bacteroidota</taxon>
        <taxon>Flavobacteriia</taxon>
        <taxon>Flavobacteriales</taxon>
        <taxon>Flavobacteriaceae</taxon>
        <taxon>Gillisia</taxon>
    </lineage>
</organism>
<dbReference type="OrthoDB" id="1443407at2"/>
<feature type="signal peptide" evidence="4">
    <location>
        <begin position="1"/>
        <end position="20"/>
    </location>
</feature>
<keyword evidence="6" id="KW-1185">Reference proteome</keyword>
<evidence type="ECO:0000256" key="1">
    <source>
        <dbReference type="ARBA" id="ARBA00003989"/>
    </source>
</evidence>
<feature type="chain" id="PRO_5022695290" description="Curli production assembly/transport component CsgF" evidence="4">
    <location>
        <begin position="21"/>
        <end position="136"/>
    </location>
</feature>
<dbReference type="InterPro" id="IPR018893">
    <property type="entry name" value="T8SS_CsgF"/>
</dbReference>
<dbReference type="EMBL" id="VORY01000020">
    <property type="protein sequence ID" value="TXD92524.1"/>
    <property type="molecule type" value="Genomic_DNA"/>
</dbReference>
<dbReference type="Pfam" id="PF10614">
    <property type="entry name" value="CsgF"/>
    <property type="match status" value="1"/>
</dbReference>
<evidence type="ECO:0000256" key="3">
    <source>
        <dbReference type="ARBA" id="ARBA00022729"/>
    </source>
</evidence>
<name>A0A5C6ZQE2_9FLAO</name>
<dbReference type="RefSeq" id="WP_146933811.1">
    <property type="nucleotide sequence ID" value="NZ_CBCSHZ010000019.1"/>
</dbReference>
<comment type="caution">
    <text evidence="5">The sequence shown here is derived from an EMBL/GenBank/DDBJ whole genome shotgun (WGS) entry which is preliminary data.</text>
</comment>